<feature type="region of interest" description="Disordered" evidence="10">
    <location>
        <begin position="1240"/>
        <end position="1264"/>
    </location>
</feature>
<feature type="compositionally biased region" description="Polar residues" evidence="10">
    <location>
        <begin position="1249"/>
        <end position="1259"/>
    </location>
</feature>
<evidence type="ECO:0000256" key="4">
    <source>
        <dbReference type="ARBA" id="ARBA00022741"/>
    </source>
</evidence>
<comment type="catalytic activity">
    <reaction evidence="7">
        <text>L-threonyl-[protein] + ATP = O-phospho-L-threonyl-[protein] + ADP + H(+)</text>
        <dbReference type="Rhea" id="RHEA:46608"/>
        <dbReference type="Rhea" id="RHEA-COMP:11060"/>
        <dbReference type="Rhea" id="RHEA-COMP:11605"/>
        <dbReference type="ChEBI" id="CHEBI:15378"/>
        <dbReference type="ChEBI" id="CHEBI:30013"/>
        <dbReference type="ChEBI" id="CHEBI:30616"/>
        <dbReference type="ChEBI" id="CHEBI:61977"/>
        <dbReference type="ChEBI" id="CHEBI:456216"/>
        <dbReference type="EC" id="2.7.11.1"/>
    </reaction>
</comment>
<feature type="region of interest" description="Disordered" evidence="10">
    <location>
        <begin position="703"/>
        <end position="732"/>
    </location>
</feature>
<dbReference type="PANTHER" id="PTHR24356">
    <property type="entry name" value="SERINE/THREONINE-PROTEIN KINASE"/>
    <property type="match status" value="1"/>
</dbReference>
<dbReference type="FunFam" id="3.30.200.20:FF:000042">
    <property type="entry name" value="Aurora kinase A"/>
    <property type="match status" value="1"/>
</dbReference>
<evidence type="ECO:0000256" key="3">
    <source>
        <dbReference type="ARBA" id="ARBA00022679"/>
    </source>
</evidence>
<dbReference type="InterPro" id="IPR017441">
    <property type="entry name" value="Protein_kinase_ATP_BS"/>
</dbReference>
<dbReference type="GO" id="GO:0005524">
    <property type="term" value="F:ATP binding"/>
    <property type="evidence" value="ECO:0007669"/>
    <property type="project" value="UniProtKB-UniRule"/>
</dbReference>
<feature type="binding site" evidence="9">
    <location>
        <position position="249"/>
    </location>
    <ligand>
        <name>ATP</name>
        <dbReference type="ChEBI" id="CHEBI:30616"/>
    </ligand>
</feature>
<dbReference type="InterPro" id="IPR011009">
    <property type="entry name" value="Kinase-like_dom_sf"/>
</dbReference>
<evidence type="ECO:0000313" key="12">
    <source>
        <dbReference type="EMBL" id="EKF32876.1"/>
    </source>
</evidence>
<dbReference type="Pfam" id="PF00069">
    <property type="entry name" value="Pkinase"/>
    <property type="match status" value="2"/>
</dbReference>
<dbReference type="SUPFAM" id="SSF56112">
    <property type="entry name" value="Protein kinase-like (PK-like)"/>
    <property type="match status" value="1"/>
</dbReference>
<keyword evidence="6 9" id="KW-0067">ATP-binding</keyword>
<evidence type="ECO:0000256" key="8">
    <source>
        <dbReference type="ARBA" id="ARBA00048679"/>
    </source>
</evidence>
<keyword evidence="3" id="KW-0808">Transferase</keyword>
<organism evidence="12 13">
    <name type="scientific">Trypanosoma cruzi marinkellei</name>
    <dbReference type="NCBI Taxonomy" id="85056"/>
    <lineage>
        <taxon>Eukaryota</taxon>
        <taxon>Discoba</taxon>
        <taxon>Euglenozoa</taxon>
        <taxon>Kinetoplastea</taxon>
        <taxon>Metakinetoplastina</taxon>
        <taxon>Trypanosomatida</taxon>
        <taxon>Trypanosomatidae</taxon>
        <taxon>Trypanosoma</taxon>
        <taxon>Schizotrypanum</taxon>
    </lineage>
</organism>
<evidence type="ECO:0000256" key="1">
    <source>
        <dbReference type="ARBA" id="ARBA00012513"/>
    </source>
</evidence>
<feature type="region of interest" description="Disordered" evidence="10">
    <location>
        <begin position="1166"/>
        <end position="1185"/>
    </location>
</feature>
<dbReference type="InterPro" id="IPR045270">
    <property type="entry name" value="STKc_AGC"/>
</dbReference>
<dbReference type="Proteomes" id="UP000007350">
    <property type="component" value="Unassembled WGS sequence"/>
</dbReference>
<dbReference type="EMBL" id="AHKC01009541">
    <property type="protein sequence ID" value="EKF32876.1"/>
    <property type="molecule type" value="Genomic_DNA"/>
</dbReference>
<feature type="domain" description="Protein kinase" evidence="11">
    <location>
        <begin position="220"/>
        <end position="666"/>
    </location>
</feature>
<dbReference type="Gene3D" id="3.30.200.20">
    <property type="entry name" value="Phosphorylase Kinase, domain 1"/>
    <property type="match status" value="1"/>
</dbReference>
<dbReference type="PROSITE" id="PS00108">
    <property type="entry name" value="PROTEIN_KINASE_ST"/>
    <property type="match status" value="1"/>
</dbReference>
<dbReference type="SMART" id="SM00220">
    <property type="entry name" value="S_TKc"/>
    <property type="match status" value="1"/>
</dbReference>
<gene>
    <name evidence="12" type="ORF">MOQ_003264</name>
</gene>
<keyword evidence="13" id="KW-1185">Reference proteome</keyword>
<name>K2ND95_TRYCR</name>
<dbReference type="Gene3D" id="1.10.510.10">
    <property type="entry name" value="Transferase(Phosphotransferase) domain 1"/>
    <property type="match status" value="1"/>
</dbReference>
<evidence type="ECO:0000256" key="9">
    <source>
        <dbReference type="PROSITE-ProRule" id="PRU10141"/>
    </source>
</evidence>
<dbReference type="OrthoDB" id="243301at2759"/>
<dbReference type="EC" id="2.7.11.1" evidence="1"/>
<dbReference type="InterPro" id="IPR008271">
    <property type="entry name" value="Ser/Thr_kinase_AS"/>
</dbReference>
<comment type="catalytic activity">
    <reaction evidence="8">
        <text>L-seryl-[protein] + ATP = O-phospho-L-seryl-[protein] + ADP + H(+)</text>
        <dbReference type="Rhea" id="RHEA:17989"/>
        <dbReference type="Rhea" id="RHEA-COMP:9863"/>
        <dbReference type="Rhea" id="RHEA-COMP:11604"/>
        <dbReference type="ChEBI" id="CHEBI:15378"/>
        <dbReference type="ChEBI" id="CHEBI:29999"/>
        <dbReference type="ChEBI" id="CHEBI:30616"/>
        <dbReference type="ChEBI" id="CHEBI:83421"/>
        <dbReference type="ChEBI" id="CHEBI:456216"/>
        <dbReference type="EC" id="2.7.11.1"/>
    </reaction>
</comment>
<evidence type="ECO:0000256" key="5">
    <source>
        <dbReference type="ARBA" id="ARBA00022777"/>
    </source>
</evidence>
<dbReference type="CDD" id="cd05123">
    <property type="entry name" value="STKc_AGC"/>
    <property type="match status" value="1"/>
</dbReference>
<feature type="compositionally biased region" description="Basic and acidic residues" evidence="10">
    <location>
        <begin position="1172"/>
        <end position="1185"/>
    </location>
</feature>
<proteinExistence type="predicted"/>
<comment type="caution">
    <text evidence="12">The sequence shown here is derived from an EMBL/GenBank/DDBJ whole genome shotgun (WGS) entry which is preliminary data.</text>
</comment>
<dbReference type="InterPro" id="IPR050236">
    <property type="entry name" value="Ser_Thr_kinase_AGC"/>
</dbReference>
<feature type="compositionally biased region" description="Basic and acidic residues" evidence="10">
    <location>
        <begin position="716"/>
        <end position="732"/>
    </location>
</feature>
<accession>K2ND95</accession>
<evidence type="ECO:0000256" key="10">
    <source>
        <dbReference type="SAM" id="MobiDB-lite"/>
    </source>
</evidence>
<reference evidence="12 13" key="1">
    <citation type="journal article" date="2012" name="BMC Genomics">
        <title>Comparative genomic analysis of human infective Trypanosoma cruzi lineages with the bat-restricted subspecies T. cruzi marinkellei.</title>
        <authorList>
            <person name="Franzen O."/>
            <person name="Talavera-Lopez C."/>
            <person name="Ochaya S."/>
            <person name="Butler C.E."/>
            <person name="Messenger L.A."/>
            <person name="Lewis M.D."/>
            <person name="Llewellyn M.S."/>
            <person name="Marinkelle C.J."/>
            <person name="Tyler K.M."/>
            <person name="Miles M.A."/>
            <person name="Andersson B."/>
        </authorList>
    </citation>
    <scope>NUCLEOTIDE SEQUENCE [LARGE SCALE GENOMIC DNA]</scope>
    <source>
        <strain evidence="12 13">B7</strain>
    </source>
</reference>
<evidence type="ECO:0000256" key="7">
    <source>
        <dbReference type="ARBA" id="ARBA00047899"/>
    </source>
</evidence>
<evidence type="ECO:0000256" key="2">
    <source>
        <dbReference type="ARBA" id="ARBA00022527"/>
    </source>
</evidence>
<evidence type="ECO:0000259" key="11">
    <source>
        <dbReference type="PROSITE" id="PS50011"/>
    </source>
</evidence>
<dbReference type="PANTHER" id="PTHR24356:SF407">
    <property type="entry name" value="RAC SERINE_THREONINE-PROTEIN KINASE"/>
    <property type="match status" value="1"/>
</dbReference>
<dbReference type="GO" id="GO:0004674">
    <property type="term" value="F:protein serine/threonine kinase activity"/>
    <property type="evidence" value="ECO:0007669"/>
    <property type="project" value="UniProtKB-KW"/>
</dbReference>
<dbReference type="GO" id="GO:0035556">
    <property type="term" value="P:intracellular signal transduction"/>
    <property type="evidence" value="ECO:0007669"/>
    <property type="project" value="TreeGrafter"/>
</dbReference>
<protein>
    <recommendedName>
        <fullName evidence="1">non-specific serine/threonine protein kinase</fullName>
        <ecNumber evidence="1">2.7.11.1</ecNumber>
    </recommendedName>
</protein>
<keyword evidence="5 12" id="KW-0418">Kinase</keyword>
<dbReference type="PROSITE" id="PS50011">
    <property type="entry name" value="PROTEIN_KINASE_DOM"/>
    <property type="match status" value="1"/>
</dbReference>
<dbReference type="PROSITE" id="PS00107">
    <property type="entry name" value="PROTEIN_KINASE_ATP"/>
    <property type="match status" value="1"/>
</dbReference>
<evidence type="ECO:0000256" key="6">
    <source>
        <dbReference type="ARBA" id="ARBA00022840"/>
    </source>
</evidence>
<dbReference type="InterPro" id="IPR000719">
    <property type="entry name" value="Prot_kinase_dom"/>
</dbReference>
<keyword evidence="4 9" id="KW-0547">Nucleotide-binding</keyword>
<sequence>MPEAKMINEGKSGIREKLRSAIAWFFTPRQERIEYVKNRGEGNYQVSAAVDGSSPLAGDGHSLTTPCVNSNIKIDREDLQQQAAETAVTSPNTGDFSTQAAGDNFALDLDATPTDHSEFFSFLDDVIAGKHVEMLKELNQLHESNATSNVEVNSVASPSSVPVESEKVFRGSVLRSSSFLAPRVEAKGESERISEVKQDTLANKTEGVGASSAARSLKGYELIAYLGKGAFAEVTLARHKATQKLFALKKISKRKVREEGCVQRTFTERQLLASLKHPYLVKLYQAFQSRTHLYLVLEFAQGGDMYFFLESKPWLREMRRKVQKLRKLSFCNKTACAFLGGAQDESDLASNHSCPPKHMISTVYSFNSTIQFAPDQSRAPIRLVAFYAIELALVLQYLHDHGFVYRDLKPENVLIARDGNLMLTDFGVAKYYGGAKLKRSGVERRNSFTGTTPYMSPEMLLGEPQDARMDWWSFGCILFEMATGRRPFEGESQYAVVQSIVERDVQVRQDDFLLTSMEIERRVMQLQERYEAFLVRVVGQIKKCKENGILKEEERTQFLGSLADLQSTLTVAASPTPHDTSSFGSKNLIYDGTRSSLGEAFGLRLSSETLNAKSSITFENQALFMNFAMEELDEACDLLKDLICSLLERRTDRRLSGPAVLEHPFFSCPYVCSQIYYKHVPRVDPGDNFGFYVPTKCNNSLSSGTLLEEDEGENESGEKNDGHNAEVEDRGTTELQKRLSAACFLAQPPTQRPDNWRELFLEGVVSSLYVPRLLSADDLRYFPHAVTAMGDSVVTQQRVLREQIRRKHGVVHPREDEGDHQASALSVTQKIGHPLQHENQMSEEDEDVEVVPHSFSQRSSFLASMRGNQRASVGNEDPLFMGETVSSLALPHQDTFSVSSVPSLEMSAAKSPYLLAKSYGISHNKECYNESGREFLTEPLEESPYGLRFLPLDLSYSTSAEAATAKTSETTLGGVLAEVAPSLIPHSFPLRLGESKITAQQQLHPALSRANTAPPEIFTSTPRKAREALPRFELDAVDIGSREVLSSGTSYVTTDDEDRSVNAFDDSKEQTMGTLHGIAYDVDDYFPSCTKQKKFLLKSKTGIPTQRPLKINRNSIGVQQLRRSLLDKRAPTCSRQLVASARASPTVPQQPPICASCETFAFKSPNANSQKTESENGKRRSSDDVDGRRLSLLSVYSPLVFTATISPSSPKKTEFSNSGSGVHETNILSGLCNTYRTGANSDSVEERPNSPTMEGSSHFGTGGGGGGASVQHYLGFTFDSKAGNAFLLGNASTGGSNDKWCF</sequence>
<keyword evidence="2 12" id="KW-0723">Serine/threonine-protein kinase</keyword>
<evidence type="ECO:0000313" key="13">
    <source>
        <dbReference type="Proteomes" id="UP000007350"/>
    </source>
</evidence>